<reference evidence="1" key="1">
    <citation type="submission" date="2020-10" db="EMBL/GenBank/DDBJ databases">
        <authorList>
            <person name="Castelo-Branco R."/>
            <person name="Eusebio N."/>
            <person name="Adriana R."/>
            <person name="Vieira A."/>
            <person name="Brugerolle De Fraissinette N."/>
            <person name="Rezende De Castro R."/>
            <person name="Schneider M.P."/>
            <person name="Vasconcelos V."/>
            <person name="Leao P.N."/>
        </authorList>
    </citation>
    <scope>NUCLEOTIDE SEQUENCE</scope>
    <source>
        <strain evidence="1">LEGE 07310</strain>
    </source>
</reference>
<gene>
    <name evidence="1" type="ORF">IQ241_07100</name>
</gene>
<name>A0A8J7AMA4_9CYAN</name>
<dbReference type="InterPro" id="IPR012296">
    <property type="entry name" value="Nuclease_put_TT1808"/>
</dbReference>
<dbReference type="Gene3D" id="3.90.1570.10">
    <property type="entry name" value="tt1808, chain A"/>
    <property type="match status" value="1"/>
</dbReference>
<dbReference type="Proteomes" id="UP000636505">
    <property type="component" value="Unassembled WGS sequence"/>
</dbReference>
<proteinExistence type="predicted"/>
<dbReference type="AlphaFoldDB" id="A0A8J7AMA4"/>
<dbReference type="InterPro" id="IPR011335">
    <property type="entry name" value="Restrct_endonuc-II-like"/>
</dbReference>
<keyword evidence="2" id="KW-1185">Reference proteome</keyword>
<dbReference type="RefSeq" id="WP_193905727.1">
    <property type="nucleotide sequence ID" value="NZ_JADEXG010000012.1"/>
</dbReference>
<protein>
    <submittedName>
        <fullName evidence="1">Uncharacterized protein</fullName>
    </submittedName>
</protein>
<dbReference type="EMBL" id="JADEXG010000012">
    <property type="protein sequence ID" value="MBE9077064.1"/>
    <property type="molecule type" value="Genomic_DNA"/>
</dbReference>
<dbReference type="SUPFAM" id="SSF52980">
    <property type="entry name" value="Restriction endonuclease-like"/>
    <property type="match status" value="1"/>
</dbReference>
<evidence type="ECO:0000313" key="1">
    <source>
        <dbReference type="EMBL" id="MBE9077064.1"/>
    </source>
</evidence>
<sequence length="46" mass="5202">MIDLQQKTVEIYRPDRGAEVLSNPNQVNLGEAMPGFELNVSDIWGR</sequence>
<comment type="caution">
    <text evidence="1">The sequence shown here is derived from an EMBL/GenBank/DDBJ whole genome shotgun (WGS) entry which is preliminary data.</text>
</comment>
<organism evidence="1 2">
    <name type="scientific">Vasconcelosia minhoensis LEGE 07310</name>
    <dbReference type="NCBI Taxonomy" id="915328"/>
    <lineage>
        <taxon>Bacteria</taxon>
        <taxon>Bacillati</taxon>
        <taxon>Cyanobacteriota</taxon>
        <taxon>Cyanophyceae</taxon>
        <taxon>Nodosilineales</taxon>
        <taxon>Cymatolegaceae</taxon>
        <taxon>Vasconcelosia</taxon>
        <taxon>Vasconcelosia minhoensis</taxon>
    </lineage>
</organism>
<evidence type="ECO:0000313" key="2">
    <source>
        <dbReference type="Proteomes" id="UP000636505"/>
    </source>
</evidence>
<accession>A0A8J7AMA4</accession>